<dbReference type="Proteomes" id="UP000465360">
    <property type="component" value="Unassembled WGS sequence"/>
</dbReference>
<name>A0A7I9YHG8_MYCBU</name>
<sequence length="64" mass="5840">MVSGIVAGSGKTTGIATAASAGTPATGSCGGANPLTGTGFTSGTTNWISLGDGADDTFGTGSPC</sequence>
<organism evidence="1 2">
    <name type="scientific">Mycobacterium bourgelatii</name>
    <dbReference type="NCBI Taxonomy" id="1273442"/>
    <lineage>
        <taxon>Bacteria</taxon>
        <taxon>Bacillati</taxon>
        <taxon>Actinomycetota</taxon>
        <taxon>Actinomycetes</taxon>
        <taxon>Mycobacteriales</taxon>
        <taxon>Mycobacteriaceae</taxon>
        <taxon>Mycobacterium</taxon>
    </lineage>
</organism>
<reference evidence="1 2" key="1">
    <citation type="journal article" date="2019" name="Emerg. Microbes Infect.">
        <title>Comprehensive subspecies identification of 175 nontuberculous mycobacteria species based on 7547 genomic profiles.</title>
        <authorList>
            <person name="Matsumoto Y."/>
            <person name="Kinjo T."/>
            <person name="Motooka D."/>
            <person name="Nabeya D."/>
            <person name="Jung N."/>
            <person name="Uechi K."/>
            <person name="Horii T."/>
            <person name="Iida T."/>
            <person name="Fujita J."/>
            <person name="Nakamura S."/>
        </authorList>
    </citation>
    <scope>NUCLEOTIDE SEQUENCE [LARGE SCALE GENOMIC DNA]</scope>
    <source>
        <strain evidence="1 2">JCM 30725</strain>
    </source>
</reference>
<protein>
    <submittedName>
        <fullName evidence="1">Uncharacterized protein</fullName>
    </submittedName>
</protein>
<gene>
    <name evidence="1" type="ORF">MBOU_01360</name>
</gene>
<dbReference type="AlphaFoldDB" id="A0A7I9YHG8"/>
<proteinExistence type="predicted"/>
<keyword evidence="2" id="KW-1185">Reference proteome</keyword>
<accession>A0A7I9YHG8</accession>
<dbReference type="EMBL" id="BLKZ01000001">
    <property type="protein sequence ID" value="GFG88094.1"/>
    <property type="molecule type" value="Genomic_DNA"/>
</dbReference>
<evidence type="ECO:0000313" key="2">
    <source>
        <dbReference type="Proteomes" id="UP000465360"/>
    </source>
</evidence>
<evidence type="ECO:0000313" key="1">
    <source>
        <dbReference type="EMBL" id="GFG88094.1"/>
    </source>
</evidence>
<comment type="caution">
    <text evidence="1">The sequence shown here is derived from an EMBL/GenBank/DDBJ whole genome shotgun (WGS) entry which is preliminary data.</text>
</comment>
<dbReference type="RefSeq" id="WP_205351199.1">
    <property type="nucleotide sequence ID" value="NZ_BLKZ01000001.1"/>
</dbReference>